<reference evidence="2 3" key="1">
    <citation type="submission" date="2016-11" db="EMBL/GenBank/DDBJ databases">
        <title>Actinomyces gypaetusis sp. nov. isolated from the vulture Gypaetus barbatus in Qinghai Tibet Plateau China.</title>
        <authorList>
            <person name="Meng X."/>
        </authorList>
    </citation>
    <scope>NUCLEOTIDE SEQUENCE [LARGE SCALE GENOMIC DNA]</scope>
    <source>
        <strain evidence="2 3">VUL4_2</strain>
    </source>
</reference>
<dbReference type="Proteomes" id="UP000186785">
    <property type="component" value="Unassembled WGS sequence"/>
</dbReference>
<feature type="non-terminal residue" evidence="2">
    <location>
        <position position="1"/>
    </location>
</feature>
<keyword evidence="3" id="KW-1185">Reference proteome</keyword>
<organism evidence="2 3">
    <name type="scientific">Boudabousia liubingyangii</name>
    <dbReference type="NCBI Taxonomy" id="1921764"/>
    <lineage>
        <taxon>Bacteria</taxon>
        <taxon>Bacillati</taxon>
        <taxon>Actinomycetota</taxon>
        <taxon>Actinomycetes</taxon>
        <taxon>Actinomycetales</taxon>
        <taxon>Actinomycetaceae</taxon>
        <taxon>Boudabousia</taxon>
    </lineage>
</organism>
<dbReference type="AlphaFoldDB" id="A0A1Q5PMR9"/>
<evidence type="ECO:0000313" key="2">
    <source>
        <dbReference type="EMBL" id="OKL48775.1"/>
    </source>
</evidence>
<accession>A0A1Q5PMR9</accession>
<evidence type="ECO:0000313" key="3">
    <source>
        <dbReference type="Proteomes" id="UP000186785"/>
    </source>
</evidence>
<gene>
    <name evidence="2" type="ORF">BSR29_02620</name>
</gene>
<proteinExistence type="predicted"/>
<protein>
    <submittedName>
        <fullName evidence="2">Uncharacterized protein</fullName>
    </submittedName>
</protein>
<sequence>KPTSADGTALARVWESRTPPLKNNKRGPGTKQCLAPGPKIIQDIAYYFSLVLIRITDPQAREDSRIKG</sequence>
<evidence type="ECO:0000256" key="1">
    <source>
        <dbReference type="SAM" id="MobiDB-lite"/>
    </source>
</evidence>
<comment type="caution">
    <text evidence="2">The sequence shown here is derived from an EMBL/GenBank/DDBJ whole genome shotgun (WGS) entry which is preliminary data.</text>
</comment>
<feature type="region of interest" description="Disordered" evidence="1">
    <location>
        <begin position="15"/>
        <end position="34"/>
    </location>
</feature>
<dbReference type="RefSeq" id="WP_219334501.1">
    <property type="nucleotide sequence ID" value="NZ_MQSV01000002.1"/>
</dbReference>
<dbReference type="EMBL" id="MQSV01000002">
    <property type="protein sequence ID" value="OKL48775.1"/>
    <property type="molecule type" value="Genomic_DNA"/>
</dbReference>
<name>A0A1Q5PMR9_9ACTO</name>